<gene>
    <name evidence="2" type="ORF">C8E97_3018</name>
</gene>
<reference evidence="2 3" key="1">
    <citation type="submission" date="2018-10" db="EMBL/GenBank/DDBJ databases">
        <title>Sequencing the genomes of 1000 actinobacteria strains.</title>
        <authorList>
            <person name="Klenk H.-P."/>
        </authorList>
    </citation>
    <scope>NUCLEOTIDE SEQUENCE [LARGE SCALE GENOMIC DNA]</scope>
    <source>
        <strain evidence="2 3">DSM 43800</strain>
    </source>
</reference>
<feature type="compositionally biased region" description="Basic and acidic residues" evidence="1">
    <location>
        <begin position="1"/>
        <end position="15"/>
    </location>
</feature>
<dbReference type="Proteomes" id="UP000282084">
    <property type="component" value="Unassembled WGS sequence"/>
</dbReference>
<sequence length="73" mass="8221">MHFVPRQDARADALRTTRATAAQPAHGLFSHPESHETHTGPARPADEQRTYTDLFREPAWHHGVRPTDTSARP</sequence>
<name>A0A495W3K8_9PSEU</name>
<dbReference type="RefSeq" id="WP_121006011.1">
    <property type="nucleotide sequence ID" value="NZ_RBXO01000001.1"/>
</dbReference>
<evidence type="ECO:0000256" key="1">
    <source>
        <dbReference type="SAM" id="MobiDB-lite"/>
    </source>
</evidence>
<evidence type="ECO:0000313" key="2">
    <source>
        <dbReference type="EMBL" id="RKT54398.1"/>
    </source>
</evidence>
<keyword evidence="3" id="KW-1185">Reference proteome</keyword>
<dbReference type="OrthoDB" id="3697458at2"/>
<proteinExistence type="predicted"/>
<organism evidence="2 3">
    <name type="scientific">Saccharothrix australiensis</name>
    <dbReference type="NCBI Taxonomy" id="2072"/>
    <lineage>
        <taxon>Bacteria</taxon>
        <taxon>Bacillati</taxon>
        <taxon>Actinomycetota</taxon>
        <taxon>Actinomycetes</taxon>
        <taxon>Pseudonocardiales</taxon>
        <taxon>Pseudonocardiaceae</taxon>
        <taxon>Saccharothrix</taxon>
    </lineage>
</organism>
<comment type="caution">
    <text evidence="2">The sequence shown here is derived from an EMBL/GenBank/DDBJ whole genome shotgun (WGS) entry which is preliminary data.</text>
</comment>
<accession>A0A495W3K8</accession>
<evidence type="ECO:0000313" key="3">
    <source>
        <dbReference type="Proteomes" id="UP000282084"/>
    </source>
</evidence>
<feature type="region of interest" description="Disordered" evidence="1">
    <location>
        <begin position="1"/>
        <end position="50"/>
    </location>
</feature>
<dbReference type="EMBL" id="RBXO01000001">
    <property type="protein sequence ID" value="RKT54398.1"/>
    <property type="molecule type" value="Genomic_DNA"/>
</dbReference>
<feature type="compositionally biased region" description="Basic and acidic residues" evidence="1">
    <location>
        <begin position="32"/>
        <end position="50"/>
    </location>
</feature>
<protein>
    <submittedName>
        <fullName evidence="2">Uncharacterized protein</fullName>
    </submittedName>
</protein>
<dbReference type="AlphaFoldDB" id="A0A495W3K8"/>